<comment type="caution">
    <text evidence="11">The sequence shown here is derived from an EMBL/GenBank/DDBJ whole genome shotgun (WGS) entry which is preliminary data.</text>
</comment>
<keyword evidence="2 9" id="KW-0813">Transport</keyword>
<keyword evidence="12" id="KW-1185">Reference proteome</keyword>
<evidence type="ECO:0000256" key="4">
    <source>
        <dbReference type="ARBA" id="ARBA00022519"/>
    </source>
</evidence>
<dbReference type="STRING" id="1461694.ATO9_10020"/>
<comment type="function">
    <text evidence="9">Part of the tripartite ATP-independent periplasmic (TRAP) transport system.</text>
</comment>
<dbReference type="GO" id="GO:0005886">
    <property type="term" value="C:plasma membrane"/>
    <property type="evidence" value="ECO:0007669"/>
    <property type="project" value="UniProtKB-SubCell"/>
</dbReference>
<evidence type="ECO:0000313" key="12">
    <source>
        <dbReference type="Proteomes" id="UP000030004"/>
    </source>
</evidence>
<dbReference type="EMBL" id="AQQX01000003">
    <property type="protein sequence ID" value="KGM49018.1"/>
    <property type="molecule type" value="Genomic_DNA"/>
</dbReference>
<sequence>MRHCMLSGIQRMFQVARAITSFNRWIGRWVSLAVLILFVFLLADVVMRYVVGAPAIWTAELAVLIFGGYAILGGGYLLAERGHVNVDIFYGSFSQKKKALIDLLTWPLFIFFVGILFWEGFKIALEAIEDMERSNSLWKPYLWPTKSLIPVAAALLLLQGFVRLWGDIRILMGLPVPEDVFGVQAPDETPHGEEAEV</sequence>
<evidence type="ECO:0000256" key="8">
    <source>
        <dbReference type="ARBA" id="ARBA00038436"/>
    </source>
</evidence>
<evidence type="ECO:0000313" key="11">
    <source>
        <dbReference type="EMBL" id="KGM49018.1"/>
    </source>
</evidence>
<dbReference type="PANTHER" id="PTHR35011">
    <property type="entry name" value="2,3-DIKETO-L-GULONATE TRAP TRANSPORTER SMALL PERMEASE PROTEIN YIAM"/>
    <property type="match status" value="1"/>
</dbReference>
<feature type="domain" description="Tripartite ATP-independent periplasmic transporters DctQ component" evidence="10">
    <location>
        <begin position="38"/>
        <end position="169"/>
    </location>
</feature>
<dbReference type="Pfam" id="PF04290">
    <property type="entry name" value="DctQ"/>
    <property type="match status" value="1"/>
</dbReference>
<reference evidence="11 12" key="1">
    <citation type="journal article" date="2015" name="Antonie Van Leeuwenhoek">
        <title>Pseudooceanicola atlanticus gen. nov. sp. nov., isolated from surface seawater of the Atlantic Ocean and reclassification of Oceanicola batsensis, Oceanicola marinus, Oceanicola nitratireducens, Oceanicola nanhaiensis, Oceanicola antarcticus and Oceanicola flagellatus, as Pseudooceanicola batsensis comb. nov., Pseudooceanicola marinus comb. nov., Pseudooceanicola nitratireducens comb. nov., Pseudooceanicola nanhaiensis comb. nov., Pseudooceanicola antarcticus comb. nov., and Pseudooceanicola flagellatus comb. nov.</title>
        <authorList>
            <person name="Lai Q."/>
            <person name="Li G."/>
            <person name="Liu X."/>
            <person name="Du Y."/>
            <person name="Sun F."/>
            <person name="Shao Z."/>
        </authorList>
    </citation>
    <scope>NUCLEOTIDE SEQUENCE [LARGE SCALE GENOMIC DNA]</scope>
    <source>
        <strain evidence="11 12">22II-s11g</strain>
    </source>
</reference>
<feature type="transmembrane region" description="Helical" evidence="9">
    <location>
        <begin position="100"/>
        <end position="121"/>
    </location>
</feature>
<keyword evidence="7 9" id="KW-0472">Membrane</keyword>
<comment type="subcellular location">
    <subcellularLocation>
        <location evidence="1 9">Cell inner membrane</location>
        <topology evidence="1 9">Multi-pass membrane protein</topology>
    </subcellularLocation>
</comment>
<evidence type="ECO:0000256" key="3">
    <source>
        <dbReference type="ARBA" id="ARBA00022475"/>
    </source>
</evidence>
<protein>
    <recommendedName>
        <fullName evidence="9">TRAP transporter small permease protein</fullName>
    </recommendedName>
</protein>
<keyword evidence="3" id="KW-1003">Cell membrane</keyword>
<dbReference type="InterPro" id="IPR007387">
    <property type="entry name" value="TRAP_DctQ"/>
</dbReference>
<gene>
    <name evidence="11" type="ORF">ATO9_10020</name>
</gene>
<evidence type="ECO:0000256" key="6">
    <source>
        <dbReference type="ARBA" id="ARBA00022989"/>
    </source>
</evidence>
<proteinExistence type="inferred from homology"/>
<evidence type="ECO:0000256" key="2">
    <source>
        <dbReference type="ARBA" id="ARBA00022448"/>
    </source>
</evidence>
<name>A0A0A0EFY2_9RHOB</name>
<comment type="subunit">
    <text evidence="9">The complex comprises the extracytoplasmic solute receptor protein and the two transmembrane proteins.</text>
</comment>
<accession>A0A0A0EFY2</accession>
<dbReference type="InterPro" id="IPR055348">
    <property type="entry name" value="DctQ"/>
</dbReference>
<evidence type="ECO:0000256" key="5">
    <source>
        <dbReference type="ARBA" id="ARBA00022692"/>
    </source>
</evidence>
<dbReference type="AlphaFoldDB" id="A0A0A0EFY2"/>
<evidence type="ECO:0000256" key="9">
    <source>
        <dbReference type="RuleBase" id="RU369079"/>
    </source>
</evidence>
<comment type="similarity">
    <text evidence="8 9">Belongs to the TRAP transporter small permease family.</text>
</comment>
<evidence type="ECO:0000256" key="7">
    <source>
        <dbReference type="ARBA" id="ARBA00023136"/>
    </source>
</evidence>
<keyword evidence="4 9" id="KW-0997">Cell inner membrane</keyword>
<evidence type="ECO:0000259" key="10">
    <source>
        <dbReference type="Pfam" id="PF04290"/>
    </source>
</evidence>
<organism evidence="11 12">
    <name type="scientific">Pseudooceanicola atlanticus</name>
    <dbReference type="NCBI Taxonomy" id="1461694"/>
    <lineage>
        <taxon>Bacteria</taxon>
        <taxon>Pseudomonadati</taxon>
        <taxon>Pseudomonadota</taxon>
        <taxon>Alphaproteobacteria</taxon>
        <taxon>Rhodobacterales</taxon>
        <taxon>Paracoccaceae</taxon>
        <taxon>Pseudooceanicola</taxon>
    </lineage>
</organism>
<dbReference type="PANTHER" id="PTHR35011:SF4">
    <property type="entry name" value="SLL1102 PROTEIN"/>
    <property type="match status" value="1"/>
</dbReference>
<dbReference type="eggNOG" id="COG4665">
    <property type="taxonomic scope" value="Bacteria"/>
</dbReference>
<feature type="transmembrane region" description="Helical" evidence="9">
    <location>
        <begin position="56"/>
        <end position="79"/>
    </location>
</feature>
<evidence type="ECO:0000256" key="1">
    <source>
        <dbReference type="ARBA" id="ARBA00004429"/>
    </source>
</evidence>
<feature type="transmembrane region" description="Helical" evidence="9">
    <location>
        <begin position="29"/>
        <end position="50"/>
    </location>
</feature>
<keyword evidence="6 9" id="KW-1133">Transmembrane helix</keyword>
<dbReference type="Proteomes" id="UP000030004">
    <property type="component" value="Unassembled WGS sequence"/>
</dbReference>
<feature type="transmembrane region" description="Helical" evidence="9">
    <location>
        <begin position="141"/>
        <end position="162"/>
    </location>
</feature>
<keyword evidence="5 9" id="KW-0812">Transmembrane</keyword>
<dbReference type="GO" id="GO:0022857">
    <property type="term" value="F:transmembrane transporter activity"/>
    <property type="evidence" value="ECO:0007669"/>
    <property type="project" value="UniProtKB-UniRule"/>
</dbReference>